<feature type="region of interest" description="Disordered" evidence="2">
    <location>
        <begin position="44"/>
        <end position="73"/>
    </location>
</feature>
<evidence type="ECO:0000256" key="2">
    <source>
        <dbReference type="SAM" id="MobiDB-lite"/>
    </source>
</evidence>
<keyword evidence="5" id="KW-1185">Reference proteome</keyword>
<evidence type="ECO:0000313" key="5">
    <source>
        <dbReference type="Proteomes" id="UP000681340"/>
    </source>
</evidence>
<proteinExistence type="predicted"/>
<evidence type="ECO:0000256" key="3">
    <source>
        <dbReference type="SAM" id="Phobius"/>
    </source>
</evidence>
<feature type="transmembrane region" description="Helical" evidence="3">
    <location>
        <begin position="20"/>
        <end position="41"/>
    </location>
</feature>
<keyword evidence="3" id="KW-0472">Membrane</keyword>
<dbReference type="EMBL" id="BOQL01000038">
    <property type="protein sequence ID" value="GIM71930.1"/>
    <property type="molecule type" value="Genomic_DNA"/>
</dbReference>
<feature type="coiled-coil region" evidence="1">
    <location>
        <begin position="105"/>
        <end position="132"/>
    </location>
</feature>
<accession>A0A919SHE6</accession>
<organism evidence="4 5">
    <name type="scientific">Actinoplanes auranticolor</name>
    <dbReference type="NCBI Taxonomy" id="47988"/>
    <lineage>
        <taxon>Bacteria</taxon>
        <taxon>Bacillati</taxon>
        <taxon>Actinomycetota</taxon>
        <taxon>Actinomycetes</taxon>
        <taxon>Micromonosporales</taxon>
        <taxon>Micromonosporaceae</taxon>
        <taxon>Actinoplanes</taxon>
    </lineage>
</organism>
<comment type="caution">
    <text evidence="4">The sequence shown here is derived from an EMBL/GenBank/DDBJ whole genome shotgun (WGS) entry which is preliminary data.</text>
</comment>
<name>A0A919SHE6_9ACTN</name>
<keyword evidence="1" id="KW-0175">Coiled coil</keyword>
<evidence type="ECO:0000313" key="4">
    <source>
        <dbReference type="EMBL" id="GIM71930.1"/>
    </source>
</evidence>
<evidence type="ECO:0000256" key="1">
    <source>
        <dbReference type="SAM" id="Coils"/>
    </source>
</evidence>
<gene>
    <name evidence="4" type="ORF">Aau02nite_48430</name>
</gene>
<feature type="compositionally biased region" description="Low complexity" evidence="2">
    <location>
        <begin position="51"/>
        <end position="69"/>
    </location>
</feature>
<protein>
    <submittedName>
        <fullName evidence="4">Uncharacterized protein</fullName>
    </submittedName>
</protein>
<dbReference type="AlphaFoldDB" id="A0A919SHE6"/>
<dbReference type="RefSeq" id="WP_212990813.1">
    <property type="nucleotide sequence ID" value="NZ_BAABEA010000025.1"/>
</dbReference>
<reference evidence="4" key="1">
    <citation type="submission" date="2021-03" db="EMBL/GenBank/DDBJ databases">
        <title>Whole genome shotgun sequence of Actinoplanes auranticolor NBRC 12245.</title>
        <authorList>
            <person name="Komaki H."/>
            <person name="Tamura T."/>
        </authorList>
    </citation>
    <scope>NUCLEOTIDE SEQUENCE</scope>
    <source>
        <strain evidence="4">NBRC 12245</strain>
    </source>
</reference>
<keyword evidence="3" id="KW-0812">Transmembrane</keyword>
<dbReference type="Proteomes" id="UP000681340">
    <property type="component" value="Unassembled WGS sequence"/>
</dbReference>
<keyword evidence="3" id="KW-1133">Transmembrane helix</keyword>
<sequence length="137" mass="14453">MSRPAHPSDASIDASRPRPWFWIVPALTFVVGLLLGGTVMATAGNSNDDIAAGPGPVATATASPAPSSGDRTITVPASCEQGLERARTALSTVGETVEAARSFNSGRLQELLDRLQNAQQEVERLARQCRTEVPDKN</sequence>